<accession>A0ABR2JCD3</accession>
<evidence type="ECO:0000259" key="2">
    <source>
        <dbReference type="Pfam" id="PF00656"/>
    </source>
</evidence>
<dbReference type="PANTHER" id="PTHR48104:SF30">
    <property type="entry name" value="METACASPASE-1"/>
    <property type="match status" value="1"/>
</dbReference>
<reference evidence="3 4" key="1">
    <citation type="submission" date="2024-04" db="EMBL/GenBank/DDBJ databases">
        <title>Tritrichomonas musculus Genome.</title>
        <authorList>
            <person name="Alves-Ferreira E."/>
            <person name="Grigg M."/>
            <person name="Lorenzi H."/>
            <person name="Galac M."/>
        </authorList>
    </citation>
    <scope>NUCLEOTIDE SEQUENCE [LARGE SCALE GENOMIC DNA]</scope>
    <source>
        <strain evidence="3 4">EAF2021</strain>
    </source>
</reference>
<dbReference type="Pfam" id="PF00656">
    <property type="entry name" value="Peptidase_C14"/>
    <property type="match status" value="1"/>
</dbReference>
<dbReference type="InterPro" id="IPR050452">
    <property type="entry name" value="Metacaspase"/>
</dbReference>
<protein>
    <recommendedName>
        <fullName evidence="2">Peptidase C14 caspase domain-containing protein</fullName>
    </recommendedName>
</protein>
<dbReference type="InterPro" id="IPR029030">
    <property type="entry name" value="Caspase-like_dom_sf"/>
</dbReference>
<organism evidence="3 4">
    <name type="scientific">Tritrichomonas musculus</name>
    <dbReference type="NCBI Taxonomy" id="1915356"/>
    <lineage>
        <taxon>Eukaryota</taxon>
        <taxon>Metamonada</taxon>
        <taxon>Parabasalia</taxon>
        <taxon>Tritrichomonadida</taxon>
        <taxon>Tritrichomonadidae</taxon>
        <taxon>Tritrichomonas</taxon>
    </lineage>
</organism>
<proteinExistence type="inferred from homology"/>
<comment type="caution">
    <text evidence="3">The sequence shown here is derived from an EMBL/GenBank/DDBJ whole genome shotgun (WGS) entry which is preliminary data.</text>
</comment>
<dbReference type="PANTHER" id="PTHR48104">
    <property type="entry name" value="METACASPASE-4"/>
    <property type="match status" value="1"/>
</dbReference>
<dbReference type="Gene3D" id="3.40.50.1460">
    <property type="match status" value="1"/>
</dbReference>
<name>A0ABR2JCD3_9EUKA</name>
<sequence>MGNICSKKTKDASEKAYLPILTELGLNFSLDDWRNFHKEGSIEQYQAELENLGVDLKKSQSFPKCLTRAVFICCNTYTKPEYSLGVGPLNDAITVANYMKKIGFNIYFIHNSRSIEYMKYFKNFLQKTTEYLFIYYIGHSACDDAKNEDGLKIKDEALIFDDNYLFDDKLVDDLINSKKSESCKVYLLSDCCHSSHIYNLQASVNSGKKFPPNIMVFSTVRQSETVKETSVGGTDYGIFTFYFFKILSQNDSITPNKMESQIDQYLKRFQQNFVVYSTTESLLNEPIFK</sequence>
<dbReference type="InterPro" id="IPR011600">
    <property type="entry name" value="Pept_C14_caspase"/>
</dbReference>
<evidence type="ECO:0000256" key="1">
    <source>
        <dbReference type="ARBA" id="ARBA00009005"/>
    </source>
</evidence>
<dbReference type="Proteomes" id="UP001470230">
    <property type="component" value="Unassembled WGS sequence"/>
</dbReference>
<keyword evidence="4" id="KW-1185">Reference proteome</keyword>
<gene>
    <name evidence="3" type="ORF">M9Y10_005699</name>
</gene>
<dbReference type="EMBL" id="JAPFFF010000012">
    <property type="protein sequence ID" value="KAK8875532.1"/>
    <property type="molecule type" value="Genomic_DNA"/>
</dbReference>
<evidence type="ECO:0000313" key="3">
    <source>
        <dbReference type="EMBL" id="KAK8875532.1"/>
    </source>
</evidence>
<comment type="similarity">
    <text evidence="1">Belongs to the peptidase C14B family.</text>
</comment>
<evidence type="ECO:0000313" key="4">
    <source>
        <dbReference type="Proteomes" id="UP001470230"/>
    </source>
</evidence>
<dbReference type="SUPFAM" id="SSF52129">
    <property type="entry name" value="Caspase-like"/>
    <property type="match status" value="1"/>
</dbReference>
<feature type="domain" description="Peptidase C14 caspase" evidence="2">
    <location>
        <begin position="68"/>
        <end position="273"/>
    </location>
</feature>